<evidence type="ECO:0000313" key="2">
    <source>
        <dbReference type="EMBL" id="GIP53202.1"/>
    </source>
</evidence>
<name>A0ABQ4MC47_9BACL</name>
<organism evidence="2 3">
    <name type="scientific">Paenibacillus vini</name>
    <dbReference type="NCBI Taxonomy" id="1476024"/>
    <lineage>
        <taxon>Bacteria</taxon>
        <taxon>Bacillati</taxon>
        <taxon>Bacillota</taxon>
        <taxon>Bacilli</taxon>
        <taxon>Bacillales</taxon>
        <taxon>Paenibacillaceae</taxon>
        <taxon>Paenibacillus</taxon>
    </lineage>
</organism>
<reference evidence="2 3" key="1">
    <citation type="submission" date="2021-03" db="EMBL/GenBank/DDBJ databases">
        <title>Antimicrobial resistance genes in bacteria isolated from Japanese honey, and their potential for conferring macrolide and lincosamide resistance in the American foulbrood pathogen Paenibacillus larvae.</title>
        <authorList>
            <person name="Okamoto M."/>
            <person name="Kumagai M."/>
            <person name="Kanamori H."/>
            <person name="Takamatsu D."/>
        </authorList>
    </citation>
    <scope>NUCLEOTIDE SEQUENCE [LARGE SCALE GENOMIC DNA]</scope>
    <source>
        <strain evidence="2 3">J42TS3</strain>
    </source>
</reference>
<protein>
    <submittedName>
        <fullName evidence="2">Uncharacterized protein</fullName>
    </submittedName>
</protein>
<evidence type="ECO:0000313" key="3">
    <source>
        <dbReference type="Proteomes" id="UP000679992"/>
    </source>
</evidence>
<evidence type="ECO:0000256" key="1">
    <source>
        <dbReference type="SAM" id="MobiDB-lite"/>
    </source>
</evidence>
<feature type="compositionally biased region" description="Polar residues" evidence="1">
    <location>
        <begin position="8"/>
        <end position="19"/>
    </location>
</feature>
<dbReference type="Proteomes" id="UP000679992">
    <property type="component" value="Unassembled WGS sequence"/>
</dbReference>
<proteinExistence type="predicted"/>
<gene>
    <name evidence="2" type="ORF">J42TS3_22370</name>
</gene>
<sequence length="67" mass="7771">MQFERLNYNGNTSKETLTTRGKELDEGGRIRNAKTMEKNGDELDDYCRSGARGLQLGQQWQQWQQSC</sequence>
<accession>A0ABQ4MC47</accession>
<dbReference type="EMBL" id="BOSL01000006">
    <property type="protein sequence ID" value="GIP53202.1"/>
    <property type="molecule type" value="Genomic_DNA"/>
</dbReference>
<comment type="caution">
    <text evidence="2">The sequence shown here is derived from an EMBL/GenBank/DDBJ whole genome shotgun (WGS) entry which is preliminary data.</text>
</comment>
<feature type="region of interest" description="Disordered" evidence="1">
    <location>
        <begin position="1"/>
        <end position="24"/>
    </location>
</feature>
<keyword evidence="3" id="KW-1185">Reference proteome</keyword>